<name>A0A395M0H9_9BACT</name>
<dbReference type="InterPro" id="IPR050245">
    <property type="entry name" value="PrsA_foldase"/>
</dbReference>
<dbReference type="PROSITE" id="PS50198">
    <property type="entry name" value="PPIC_PPIASE_2"/>
    <property type="match status" value="2"/>
</dbReference>
<dbReference type="InterPro" id="IPR023058">
    <property type="entry name" value="PPIase_PpiC_CS"/>
</dbReference>
<accession>A0A395M0H9</accession>
<dbReference type="Proteomes" id="UP000266389">
    <property type="component" value="Unassembled WGS sequence"/>
</dbReference>
<dbReference type="SUPFAM" id="SSF54534">
    <property type="entry name" value="FKBP-like"/>
    <property type="match status" value="2"/>
</dbReference>
<feature type="domain" description="PpiC" evidence="2">
    <location>
        <begin position="182"/>
        <end position="282"/>
    </location>
</feature>
<dbReference type="SUPFAM" id="SSF109998">
    <property type="entry name" value="Triger factor/SurA peptide-binding domain-like"/>
    <property type="match status" value="1"/>
</dbReference>
<evidence type="ECO:0000313" key="3">
    <source>
        <dbReference type="EMBL" id="RFM24289.1"/>
    </source>
</evidence>
<feature type="domain" description="PpiC" evidence="2">
    <location>
        <begin position="285"/>
        <end position="399"/>
    </location>
</feature>
<comment type="caution">
    <text evidence="3">The sequence shown here is derived from an EMBL/GenBank/DDBJ whole genome shotgun (WGS) entry which is preliminary data.</text>
</comment>
<dbReference type="PANTHER" id="PTHR47245">
    <property type="entry name" value="PEPTIDYLPROLYL ISOMERASE"/>
    <property type="match status" value="1"/>
</dbReference>
<organism evidence="3 4">
    <name type="scientific">Candidatus Thermochlorobacter aerophilus</name>
    <dbReference type="NCBI Taxonomy" id="1868324"/>
    <lineage>
        <taxon>Bacteria</taxon>
        <taxon>Pseudomonadati</taxon>
        <taxon>Chlorobiota</taxon>
        <taxon>Chlorobiia</taxon>
        <taxon>Chlorobiales</taxon>
        <taxon>Candidatus Thermochlorobacteriaceae</taxon>
        <taxon>Candidatus Thermochlorobacter</taxon>
    </lineage>
</organism>
<gene>
    <name evidence="3" type="ORF">D0433_06590</name>
</gene>
<evidence type="ECO:0000256" key="1">
    <source>
        <dbReference type="PROSITE-ProRule" id="PRU00278"/>
    </source>
</evidence>
<proteinExistence type="predicted"/>
<dbReference type="Pfam" id="PF00639">
    <property type="entry name" value="Rotamase"/>
    <property type="match status" value="2"/>
</dbReference>
<dbReference type="AlphaFoldDB" id="A0A395M0H9"/>
<dbReference type="InterPro" id="IPR027304">
    <property type="entry name" value="Trigger_fact/SurA_dom_sf"/>
</dbReference>
<dbReference type="Gene3D" id="1.10.4030.10">
    <property type="entry name" value="Porin chaperone SurA, peptide-binding domain"/>
    <property type="match status" value="1"/>
</dbReference>
<dbReference type="PROSITE" id="PS01096">
    <property type="entry name" value="PPIC_PPIASE_1"/>
    <property type="match status" value="1"/>
</dbReference>
<keyword evidence="1 3" id="KW-0413">Isomerase</keyword>
<protein>
    <submittedName>
        <fullName evidence="3">Parvulin peptidyl-prolyl isomerase</fullName>
    </submittedName>
</protein>
<dbReference type="EMBL" id="PHFL01000044">
    <property type="protein sequence ID" value="RFM24289.1"/>
    <property type="molecule type" value="Genomic_DNA"/>
</dbReference>
<reference evidence="3 4" key="1">
    <citation type="journal article" date="2011" name="ISME J.">
        <title>Community ecology of hot spring cyanobacterial mats: predominant populations and their functional potential.</title>
        <authorList>
            <person name="Klatt C.G."/>
            <person name="Wood J.M."/>
            <person name="Rusch D.B."/>
            <person name="Bateson M.M."/>
            <person name="Hamamura N."/>
            <person name="Heidelberg J.F."/>
            <person name="Grossman A.R."/>
            <person name="Bhaya D."/>
            <person name="Cohan F.M."/>
            <person name="Kuhl M."/>
            <person name="Bryant D.A."/>
            <person name="Ward D.M."/>
        </authorList>
    </citation>
    <scope>NUCLEOTIDE SEQUENCE [LARGE SCALE GENOMIC DNA]</scope>
    <source>
        <strain evidence="3">OS</strain>
    </source>
</reference>
<dbReference type="InterPro" id="IPR046357">
    <property type="entry name" value="PPIase_dom_sf"/>
</dbReference>
<dbReference type="InterPro" id="IPR000297">
    <property type="entry name" value="PPIase_PpiC"/>
</dbReference>
<evidence type="ECO:0000313" key="4">
    <source>
        <dbReference type="Proteomes" id="UP000266389"/>
    </source>
</evidence>
<evidence type="ECO:0000259" key="2">
    <source>
        <dbReference type="PROSITE" id="PS50198"/>
    </source>
</evidence>
<sequence length="445" mass="50858">MQNPSVSRYFASWLLYFSKVLLLSLLLHAAAYAQLLDGVVAVVGDEVILKSDIDTQVALYAYQNQIDPRTPGLWKKMLQLAIDQKILVMKAKLDSIQVSSSQLDALVSERLSFIRQRLGSDEEVARYFGKSISQLRADLREELKAQQMVAELQRKKFANITISNDEVLKFYETYKDSLPPVPAEVEIAHILIRPKVDSLARLALLERMQKIEAELRAGADFAELARQYSEDLGSAKSGGDLGYVKRGEFVKRFEEAAFALREGQISKIVETEFGFHLIQLLDRRGESVHTRHILLRFDQTRRDDSAAIRRLNELRSQILSGEISFGLAARLYSEDERTASQGGDIILPQTGSNRIPLESLDASFREVIETLQPGEISEPRRITLTNPNDYAYHIVLLKFKSGPHKMNLESDYTRIKNLALQKRQAELYEEWLKQLRKEVYWKIKL</sequence>
<dbReference type="Gene3D" id="3.10.50.40">
    <property type="match status" value="2"/>
</dbReference>
<dbReference type="GO" id="GO:0003755">
    <property type="term" value="F:peptidyl-prolyl cis-trans isomerase activity"/>
    <property type="evidence" value="ECO:0007669"/>
    <property type="project" value="UniProtKB-KW"/>
</dbReference>
<dbReference type="PANTHER" id="PTHR47245:SF2">
    <property type="entry name" value="PEPTIDYL-PROLYL CIS-TRANS ISOMERASE HP_0175-RELATED"/>
    <property type="match status" value="1"/>
</dbReference>
<keyword evidence="1" id="KW-0697">Rotamase</keyword>